<dbReference type="SUPFAM" id="SSF54593">
    <property type="entry name" value="Glyoxalase/Bleomycin resistance protein/Dihydroxybiphenyl dioxygenase"/>
    <property type="match status" value="2"/>
</dbReference>
<feature type="domain" description="VOC" evidence="2">
    <location>
        <begin position="10"/>
        <end position="127"/>
    </location>
</feature>
<feature type="domain" description="VOC" evidence="2">
    <location>
        <begin position="170"/>
        <end position="288"/>
    </location>
</feature>
<dbReference type="InterPro" id="IPR004360">
    <property type="entry name" value="Glyas_Fos-R_dOase_dom"/>
</dbReference>
<evidence type="ECO:0000313" key="4">
    <source>
        <dbReference type="Proteomes" id="UP000481087"/>
    </source>
</evidence>
<sequence length="288" mass="31990">MTATLPKDMKLGIIKLFVSNLERSVRFYQEIVGFRLGKSTSTSAELTIDGNEPLVLLEEMPDAQVTPRRSSAGLYHFAILLPTRKALGMSLNNLVQSGIHIGQADHLVSEALYITDPDHNGIEIYCDRPRSTWRRDAEGNYIMAADPIDWEGLLHEAEGTVWDGLPVGTVMGHIHFHVKNLQKSKEFYCDILGFDIAADARMAMKALFISAGGYHHHIGLNVWAGEEAPLRSANGTGLDYYTLVFPNKESRNEAVLRLKLANMLVSEIDGILMVKDPSGIPLRLGYEQ</sequence>
<dbReference type="PANTHER" id="PTHR43279:SF1">
    <property type="entry name" value="CATECHOL-2,3-DIOXYGENASE"/>
    <property type="match status" value="1"/>
</dbReference>
<dbReference type="GO" id="GO:0046872">
    <property type="term" value="F:metal ion binding"/>
    <property type="evidence" value="ECO:0007669"/>
    <property type="project" value="UniProtKB-KW"/>
</dbReference>
<comment type="caution">
    <text evidence="3">The sequence shown here is derived from an EMBL/GenBank/DDBJ whole genome shotgun (WGS) entry which is preliminary data.</text>
</comment>
<gene>
    <name evidence="3" type="ORF">GQF01_33950</name>
</gene>
<dbReference type="InterPro" id="IPR037523">
    <property type="entry name" value="VOC_core"/>
</dbReference>
<dbReference type="EMBL" id="WTUZ01000040">
    <property type="protein sequence ID" value="MZQ87129.1"/>
    <property type="molecule type" value="Genomic_DNA"/>
</dbReference>
<organism evidence="3 4">
    <name type="scientific">Paenibacillus silvestris</name>
    <dbReference type="NCBI Taxonomy" id="2606219"/>
    <lineage>
        <taxon>Bacteria</taxon>
        <taxon>Bacillati</taxon>
        <taxon>Bacillota</taxon>
        <taxon>Bacilli</taxon>
        <taxon>Bacillales</taxon>
        <taxon>Paenibacillaceae</taxon>
        <taxon>Paenibacillus</taxon>
    </lineage>
</organism>
<evidence type="ECO:0000259" key="2">
    <source>
        <dbReference type="PROSITE" id="PS51819"/>
    </source>
</evidence>
<protein>
    <submittedName>
        <fullName evidence="3">Glyoxalase</fullName>
    </submittedName>
</protein>
<accession>A0A6L8VCS1</accession>
<dbReference type="InterPro" id="IPR029068">
    <property type="entry name" value="Glyas_Bleomycin-R_OHBP_Dase"/>
</dbReference>
<dbReference type="InterPro" id="IPR018146">
    <property type="entry name" value="Glyoxalase_1_CS"/>
</dbReference>
<proteinExistence type="predicted"/>
<dbReference type="Gene3D" id="3.10.180.10">
    <property type="entry name" value="2,3-Dihydroxybiphenyl 1,2-Dioxygenase, domain 1"/>
    <property type="match status" value="2"/>
</dbReference>
<evidence type="ECO:0000313" key="3">
    <source>
        <dbReference type="EMBL" id="MZQ87129.1"/>
    </source>
</evidence>
<dbReference type="PANTHER" id="PTHR43279">
    <property type="entry name" value="CATECHOL-2,3-DIOXYGENASE"/>
    <property type="match status" value="1"/>
</dbReference>
<evidence type="ECO:0000256" key="1">
    <source>
        <dbReference type="ARBA" id="ARBA00022723"/>
    </source>
</evidence>
<keyword evidence="4" id="KW-1185">Reference proteome</keyword>
<reference evidence="3 4" key="1">
    <citation type="submission" date="2019-12" db="EMBL/GenBank/DDBJ databases">
        <title>Paenibacillus sp. nov. sp. isolated from soil.</title>
        <authorList>
            <person name="Kim J."/>
            <person name="Jeong S.E."/>
            <person name="Jung H.S."/>
            <person name="Jeon C.O."/>
        </authorList>
    </citation>
    <scope>NUCLEOTIDE SEQUENCE [LARGE SCALE GENOMIC DNA]</scope>
    <source>
        <strain evidence="3 4">5J-6</strain>
    </source>
</reference>
<dbReference type="AlphaFoldDB" id="A0A6L8VCS1"/>
<dbReference type="GO" id="GO:0004462">
    <property type="term" value="F:lactoylglutathione lyase activity"/>
    <property type="evidence" value="ECO:0007669"/>
    <property type="project" value="InterPro"/>
</dbReference>
<dbReference type="CDD" id="cd16359">
    <property type="entry name" value="VOC_BsCatE_like_C"/>
    <property type="match status" value="1"/>
</dbReference>
<dbReference type="PROSITE" id="PS51819">
    <property type="entry name" value="VOC"/>
    <property type="match status" value="2"/>
</dbReference>
<keyword evidence="1" id="KW-0479">Metal-binding</keyword>
<dbReference type="RefSeq" id="WP_161411769.1">
    <property type="nucleotide sequence ID" value="NZ_WTUZ01000040.1"/>
</dbReference>
<name>A0A6L8VCS1_9BACL</name>
<dbReference type="PROSITE" id="PS00934">
    <property type="entry name" value="GLYOXALASE_I_1"/>
    <property type="match status" value="1"/>
</dbReference>
<dbReference type="Pfam" id="PF00903">
    <property type="entry name" value="Glyoxalase"/>
    <property type="match status" value="2"/>
</dbReference>
<dbReference type="Proteomes" id="UP000481087">
    <property type="component" value="Unassembled WGS sequence"/>
</dbReference>